<dbReference type="EMBL" id="CM044707">
    <property type="protein sequence ID" value="KAI5653261.1"/>
    <property type="molecule type" value="Genomic_DNA"/>
</dbReference>
<accession>A0ACB9ZXM9</accession>
<sequence>MPKHYETCSRNAFLSGMDQERMNLKEHWVIAMNWQLPPVVSYFEKLTKILLFFTIINQILTMNPFPSVDYAHNMIIHEEGHCVVARDQDVWDEVEIGFLDSWLDKQKFGNSGVKIISILADLVLAVSMSFTPGLPGNPWSATPNNTASSISPRATAQWSGLPPGGPQ</sequence>
<protein>
    <submittedName>
        <fullName evidence="1">Uncharacterized protein</fullName>
    </submittedName>
</protein>
<evidence type="ECO:0000313" key="1">
    <source>
        <dbReference type="EMBL" id="KAI5653261.1"/>
    </source>
</evidence>
<evidence type="ECO:0000313" key="2">
    <source>
        <dbReference type="Proteomes" id="UP001060085"/>
    </source>
</evidence>
<keyword evidence="2" id="KW-1185">Reference proteome</keyword>
<comment type="caution">
    <text evidence="1">The sequence shown here is derived from an EMBL/GenBank/DDBJ whole genome shotgun (WGS) entry which is preliminary data.</text>
</comment>
<proteinExistence type="predicted"/>
<reference evidence="2" key="1">
    <citation type="journal article" date="2023" name="Nat. Plants">
        <title>Single-cell RNA sequencing provides a high-resolution roadmap for understanding the multicellular compartmentation of specialized metabolism.</title>
        <authorList>
            <person name="Sun S."/>
            <person name="Shen X."/>
            <person name="Li Y."/>
            <person name="Li Y."/>
            <person name="Wang S."/>
            <person name="Li R."/>
            <person name="Zhang H."/>
            <person name="Shen G."/>
            <person name="Guo B."/>
            <person name="Wei J."/>
            <person name="Xu J."/>
            <person name="St-Pierre B."/>
            <person name="Chen S."/>
            <person name="Sun C."/>
        </authorList>
    </citation>
    <scope>NUCLEOTIDE SEQUENCE [LARGE SCALE GENOMIC DNA]</scope>
</reference>
<gene>
    <name evidence="1" type="ORF">M9H77_30448</name>
</gene>
<name>A0ACB9ZXM9_CATRO</name>
<dbReference type="Proteomes" id="UP001060085">
    <property type="component" value="Linkage Group LG07"/>
</dbReference>
<organism evidence="1 2">
    <name type="scientific">Catharanthus roseus</name>
    <name type="common">Madagascar periwinkle</name>
    <name type="synonym">Vinca rosea</name>
    <dbReference type="NCBI Taxonomy" id="4058"/>
    <lineage>
        <taxon>Eukaryota</taxon>
        <taxon>Viridiplantae</taxon>
        <taxon>Streptophyta</taxon>
        <taxon>Embryophyta</taxon>
        <taxon>Tracheophyta</taxon>
        <taxon>Spermatophyta</taxon>
        <taxon>Magnoliopsida</taxon>
        <taxon>eudicotyledons</taxon>
        <taxon>Gunneridae</taxon>
        <taxon>Pentapetalae</taxon>
        <taxon>asterids</taxon>
        <taxon>lamiids</taxon>
        <taxon>Gentianales</taxon>
        <taxon>Apocynaceae</taxon>
        <taxon>Rauvolfioideae</taxon>
        <taxon>Vinceae</taxon>
        <taxon>Catharanthinae</taxon>
        <taxon>Catharanthus</taxon>
    </lineage>
</organism>